<comment type="similarity">
    <text evidence="1">Belongs to the EamA transporter family.</text>
</comment>
<feature type="transmembrane region" description="Helical" evidence="2">
    <location>
        <begin position="239"/>
        <end position="260"/>
    </location>
</feature>
<dbReference type="AlphaFoldDB" id="A0A9X2KLK6"/>
<feature type="transmembrane region" description="Helical" evidence="2">
    <location>
        <begin position="44"/>
        <end position="62"/>
    </location>
</feature>
<dbReference type="PANTHER" id="PTHR22911">
    <property type="entry name" value="ACYL-MALONYL CONDENSING ENZYME-RELATED"/>
    <property type="match status" value="1"/>
</dbReference>
<name>A0A9X2KLK6_9MICC</name>
<evidence type="ECO:0000256" key="1">
    <source>
        <dbReference type="ARBA" id="ARBA00007362"/>
    </source>
</evidence>
<feature type="transmembrane region" description="Helical" evidence="2">
    <location>
        <begin position="74"/>
        <end position="94"/>
    </location>
</feature>
<feature type="transmembrane region" description="Helical" evidence="2">
    <location>
        <begin position="266"/>
        <end position="284"/>
    </location>
</feature>
<dbReference type="RefSeq" id="WP_254166834.1">
    <property type="nucleotide sequence ID" value="NZ_JANAFB010000021.1"/>
</dbReference>
<feature type="transmembrane region" description="Helical" evidence="2">
    <location>
        <begin position="211"/>
        <end position="232"/>
    </location>
</feature>
<accession>A0A9X2KLK6</accession>
<evidence type="ECO:0000256" key="2">
    <source>
        <dbReference type="SAM" id="Phobius"/>
    </source>
</evidence>
<dbReference type="InterPro" id="IPR000620">
    <property type="entry name" value="EamA_dom"/>
</dbReference>
<dbReference type="GO" id="GO:0005886">
    <property type="term" value="C:plasma membrane"/>
    <property type="evidence" value="ECO:0007669"/>
    <property type="project" value="TreeGrafter"/>
</dbReference>
<keyword evidence="2" id="KW-1133">Transmembrane helix</keyword>
<keyword evidence="2" id="KW-0472">Membrane</keyword>
<dbReference type="Pfam" id="PF00892">
    <property type="entry name" value="EamA"/>
    <property type="match status" value="1"/>
</dbReference>
<comment type="caution">
    <text evidence="4">The sequence shown here is derived from an EMBL/GenBank/DDBJ whole genome shotgun (WGS) entry which is preliminary data.</text>
</comment>
<gene>
    <name evidence="4" type="ORF">NBM05_09680</name>
</gene>
<dbReference type="PANTHER" id="PTHR22911:SF37">
    <property type="entry name" value="THREONINE_HOMOSERINE EXPORTER RHTA"/>
    <property type="match status" value="1"/>
</dbReference>
<keyword evidence="5" id="KW-1185">Reference proteome</keyword>
<dbReference type="GO" id="GO:0015565">
    <property type="term" value="F:threonine efflux transmembrane transporter activity"/>
    <property type="evidence" value="ECO:0007669"/>
    <property type="project" value="TreeGrafter"/>
</dbReference>
<dbReference type="SUPFAM" id="SSF103481">
    <property type="entry name" value="Multidrug resistance efflux transporter EmrE"/>
    <property type="match status" value="2"/>
</dbReference>
<dbReference type="Proteomes" id="UP001139502">
    <property type="component" value="Unassembled WGS sequence"/>
</dbReference>
<proteinExistence type="inferred from homology"/>
<dbReference type="EMBL" id="JANAFB010000021">
    <property type="protein sequence ID" value="MCP3426266.1"/>
    <property type="molecule type" value="Genomic_DNA"/>
</dbReference>
<keyword evidence="2" id="KW-0812">Transmembrane</keyword>
<evidence type="ECO:0000259" key="3">
    <source>
        <dbReference type="Pfam" id="PF00892"/>
    </source>
</evidence>
<feature type="transmembrane region" description="Helical" evidence="2">
    <location>
        <begin position="149"/>
        <end position="169"/>
    </location>
</feature>
<sequence>MSLTERIPHRHRGTAAVLAVLLGATALQSTAALATTLFERLGPTGVSGLRMLTAAVFLLAVARPAFWRFTRRDWASVVSYGIVASLMNVFFYLAVDRIPLGVTVTIEYLGAFAVALIGVRRVRDGLFAVGALAGVVMIAGPTVGSTDLLGYLFAACAAASLAGYTLLAGKIGTGTPASSGIKGLSVSIAIGAILLSPATAGAIPHMVPSDWALVACIGVVGLALAFSCDALAVTLTSPAAAGVFFSLDPVVSSLVGILLLGQLLPPLAYVGIGLIVLSGAAVTWRANRSAAQLAAHTASLRAVDAVEARRG</sequence>
<feature type="transmembrane region" description="Helical" evidence="2">
    <location>
        <begin position="181"/>
        <end position="205"/>
    </location>
</feature>
<protein>
    <submittedName>
        <fullName evidence="4">EamA family transporter</fullName>
    </submittedName>
</protein>
<feature type="transmembrane region" description="Helical" evidence="2">
    <location>
        <begin position="126"/>
        <end position="143"/>
    </location>
</feature>
<feature type="domain" description="EamA" evidence="3">
    <location>
        <begin position="149"/>
        <end position="278"/>
    </location>
</feature>
<evidence type="ECO:0000313" key="4">
    <source>
        <dbReference type="EMBL" id="MCP3426266.1"/>
    </source>
</evidence>
<feature type="transmembrane region" description="Helical" evidence="2">
    <location>
        <begin position="100"/>
        <end position="119"/>
    </location>
</feature>
<dbReference type="InterPro" id="IPR037185">
    <property type="entry name" value="EmrE-like"/>
</dbReference>
<evidence type="ECO:0000313" key="5">
    <source>
        <dbReference type="Proteomes" id="UP001139502"/>
    </source>
</evidence>
<organism evidence="4 5">
    <name type="scientific">Rothia santali</name>
    <dbReference type="NCBI Taxonomy" id="2949643"/>
    <lineage>
        <taxon>Bacteria</taxon>
        <taxon>Bacillati</taxon>
        <taxon>Actinomycetota</taxon>
        <taxon>Actinomycetes</taxon>
        <taxon>Micrococcales</taxon>
        <taxon>Micrococcaceae</taxon>
        <taxon>Rothia</taxon>
    </lineage>
</organism>
<reference evidence="4" key="1">
    <citation type="submission" date="2022-06" db="EMBL/GenBank/DDBJ databases">
        <title>Rothia sp. isolated from sandalwood seedling.</title>
        <authorList>
            <person name="Tuikhar N."/>
            <person name="Kirdat K."/>
            <person name="Thorat V."/>
            <person name="Swetha P."/>
            <person name="Padma S."/>
            <person name="Sundararaj R."/>
            <person name="Yadav A."/>
        </authorList>
    </citation>
    <scope>NUCLEOTIDE SEQUENCE</scope>
    <source>
        <strain evidence="4">AR01</strain>
    </source>
</reference>